<gene>
    <name evidence="2" type="ORF">THASP1DRAFT_29855</name>
</gene>
<proteinExistence type="predicted"/>
<organism evidence="2 3">
    <name type="scientific">Thamnocephalis sphaerospora</name>
    <dbReference type="NCBI Taxonomy" id="78915"/>
    <lineage>
        <taxon>Eukaryota</taxon>
        <taxon>Fungi</taxon>
        <taxon>Fungi incertae sedis</taxon>
        <taxon>Zoopagomycota</taxon>
        <taxon>Zoopagomycotina</taxon>
        <taxon>Zoopagomycetes</taxon>
        <taxon>Zoopagales</taxon>
        <taxon>Sigmoideomycetaceae</taxon>
        <taxon>Thamnocephalis</taxon>
    </lineage>
</organism>
<dbReference type="CDD" id="cd14733">
    <property type="entry name" value="BACK"/>
    <property type="match status" value="1"/>
</dbReference>
<dbReference type="InterPro" id="IPR011333">
    <property type="entry name" value="SKP1/BTB/POZ_sf"/>
</dbReference>
<keyword evidence="3" id="KW-1185">Reference proteome</keyword>
<protein>
    <recommendedName>
        <fullName evidence="1">BTB domain-containing protein</fullName>
    </recommendedName>
</protein>
<feature type="domain" description="BTB" evidence="1">
    <location>
        <begin position="285"/>
        <end position="386"/>
    </location>
</feature>
<name>A0A4P9XSK8_9FUNG</name>
<dbReference type="Proteomes" id="UP000271241">
    <property type="component" value="Unassembled WGS sequence"/>
</dbReference>
<dbReference type="PANTHER" id="PTHR24413">
    <property type="entry name" value="SPECKLE-TYPE POZ PROTEIN"/>
    <property type="match status" value="1"/>
</dbReference>
<dbReference type="SMART" id="SM00225">
    <property type="entry name" value="BTB"/>
    <property type="match status" value="1"/>
</dbReference>
<evidence type="ECO:0000313" key="3">
    <source>
        <dbReference type="Proteomes" id="UP000271241"/>
    </source>
</evidence>
<accession>A0A4P9XSK8</accession>
<dbReference type="OrthoDB" id="6359816at2759"/>
<dbReference type="SUPFAM" id="SSF54695">
    <property type="entry name" value="POZ domain"/>
    <property type="match status" value="1"/>
</dbReference>
<sequence length="506" mass="56021">MTTQLNRRDSHYGKVREFFKKHSVGASVDTKAAQDADTRSIAALSGNALRDNSPPMSPTSLSTVGTHVNPLSNTVGAAMSQAPRQGVTTCCNRKVTVQGTYTQPGISHNVGRTLVSDLFGCVRHPWRMGLSIREDADRTIDFYIWNFPDHQQPAGDNAKGSQFGNHVRTASTASSAAALQASRLLQQQQQREREMAMTSKDVYVNVWLRNTAGRVLYQTSLSDVFEAETNWCWEDVCRLPELTADSRLASDDTLVVDVEIEWPADQRVVTATPEFERLLNEGLHADAVLRLHDRDVPVHRALLSARSKYFEDLFAGGSDRDSTLPSEDDNTSVVAVSSAVNATVGATGGVSVSASGLHEFTVDESDEFFARVLLRYLYTGHYDEGDLPDLFDETSDADMPMDTATASSPSPAFVRRRAIFALADKYQVDGLKRRVADRWVEELAVDNVMQVVRVAYDFGDERLQMACIRFVVANMREVKQSVDYVQLVLCGQYNVFLAKLIDAVTE</sequence>
<dbReference type="EMBL" id="KZ992612">
    <property type="protein sequence ID" value="RKP08340.1"/>
    <property type="molecule type" value="Genomic_DNA"/>
</dbReference>
<evidence type="ECO:0000259" key="1">
    <source>
        <dbReference type="PROSITE" id="PS50097"/>
    </source>
</evidence>
<dbReference type="AlphaFoldDB" id="A0A4P9XSK8"/>
<dbReference type="Pfam" id="PF00651">
    <property type="entry name" value="BTB"/>
    <property type="match status" value="1"/>
</dbReference>
<dbReference type="PROSITE" id="PS50097">
    <property type="entry name" value="BTB"/>
    <property type="match status" value="1"/>
</dbReference>
<dbReference type="Gene3D" id="3.30.710.10">
    <property type="entry name" value="Potassium Channel Kv1.1, Chain A"/>
    <property type="match status" value="1"/>
</dbReference>
<dbReference type="InterPro" id="IPR000210">
    <property type="entry name" value="BTB/POZ_dom"/>
</dbReference>
<reference evidence="3" key="1">
    <citation type="journal article" date="2018" name="Nat. Microbiol.">
        <title>Leveraging single-cell genomics to expand the fungal tree of life.</title>
        <authorList>
            <person name="Ahrendt S.R."/>
            <person name="Quandt C.A."/>
            <person name="Ciobanu D."/>
            <person name="Clum A."/>
            <person name="Salamov A."/>
            <person name="Andreopoulos B."/>
            <person name="Cheng J.F."/>
            <person name="Woyke T."/>
            <person name="Pelin A."/>
            <person name="Henrissat B."/>
            <person name="Reynolds N.K."/>
            <person name="Benny G.L."/>
            <person name="Smith M.E."/>
            <person name="James T.Y."/>
            <person name="Grigoriev I.V."/>
        </authorList>
    </citation>
    <scope>NUCLEOTIDE SEQUENCE [LARGE SCALE GENOMIC DNA]</scope>
    <source>
        <strain evidence="3">RSA 1356</strain>
    </source>
</reference>
<evidence type="ECO:0000313" key="2">
    <source>
        <dbReference type="EMBL" id="RKP08340.1"/>
    </source>
</evidence>